<dbReference type="VEuPathDB" id="TriTrypDB:Lsey_0234_0100"/>
<keyword evidence="3" id="KW-1185">Reference proteome</keyword>
<dbReference type="OrthoDB" id="272021at2759"/>
<dbReference type="EMBL" id="LJSK01000234">
    <property type="protein sequence ID" value="KPI84754.1"/>
    <property type="molecule type" value="Genomic_DNA"/>
</dbReference>
<evidence type="ECO:0000256" key="1">
    <source>
        <dbReference type="SAM" id="MobiDB-lite"/>
    </source>
</evidence>
<name>A0A0N1PD23_LEPSE</name>
<proteinExistence type="predicted"/>
<comment type="caution">
    <text evidence="2">The sequence shown here is derived from an EMBL/GenBank/DDBJ whole genome shotgun (WGS) entry which is preliminary data.</text>
</comment>
<dbReference type="OMA" id="YMQLEYH"/>
<evidence type="ECO:0000313" key="3">
    <source>
        <dbReference type="Proteomes" id="UP000038009"/>
    </source>
</evidence>
<dbReference type="AlphaFoldDB" id="A0A0N1PD23"/>
<dbReference type="Proteomes" id="UP000038009">
    <property type="component" value="Unassembled WGS sequence"/>
</dbReference>
<accession>A0A0N1PD23</accession>
<protein>
    <submittedName>
        <fullName evidence="2">Uncharacterized protein</fullName>
    </submittedName>
</protein>
<feature type="region of interest" description="Disordered" evidence="1">
    <location>
        <begin position="139"/>
        <end position="162"/>
    </location>
</feature>
<reference evidence="2 3" key="1">
    <citation type="journal article" date="2015" name="PLoS Pathog.">
        <title>Leptomonas seymouri: Adaptations to the Dixenous Life Cycle Analyzed by Genome Sequencing, Transcriptome Profiling and Co-infection with Leishmania donovani.</title>
        <authorList>
            <person name="Kraeva N."/>
            <person name="Butenko A."/>
            <person name="Hlavacova J."/>
            <person name="Kostygov A."/>
            <person name="Myskova J."/>
            <person name="Grybchuk D."/>
            <person name="Lestinova T."/>
            <person name="Votypka J."/>
            <person name="Volf P."/>
            <person name="Opperdoes F."/>
            <person name="Flegontov P."/>
            <person name="Lukes J."/>
            <person name="Yurchenko V."/>
        </authorList>
    </citation>
    <scope>NUCLEOTIDE SEQUENCE [LARGE SCALE GENOMIC DNA]</scope>
    <source>
        <strain evidence="2 3">ATCC 30220</strain>
    </source>
</reference>
<sequence length="270" mass="30971">MAYMQLEYHDPSAELTPQEVVQIRHTATAKEQEIITAARSLRHIIESGEGSADVHRLLERFSFCTNTARIPKRFTLKMPSARLATGRSKKHSRLFYRQTHNRSYIRRLRRQRKVSVIENHYFQVPTTPLPLSFTAQLDNERARGSQGRRRGPTGSGYAPLFSKASTSPLASRELTSVERDALQCLKPSAHSPRAEMQEKLEAMGHYIPSDPHARTRFNEPKRMPNLHRRVPRGFTAACAQRQTCCFLNHCTANEERTAQKSGSKERAQWY</sequence>
<gene>
    <name evidence="2" type="ORF">ABL78_6199</name>
</gene>
<evidence type="ECO:0000313" key="2">
    <source>
        <dbReference type="EMBL" id="KPI84754.1"/>
    </source>
</evidence>
<organism evidence="2 3">
    <name type="scientific">Leptomonas seymouri</name>
    <dbReference type="NCBI Taxonomy" id="5684"/>
    <lineage>
        <taxon>Eukaryota</taxon>
        <taxon>Discoba</taxon>
        <taxon>Euglenozoa</taxon>
        <taxon>Kinetoplastea</taxon>
        <taxon>Metakinetoplastina</taxon>
        <taxon>Trypanosomatida</taxon>
        <taxon>Trypanosomatidae</taxon>
        <taxon>Leishmaniinae</taxon>
        <taxon>Leptomonas</taxon>
    </lineage>
</organism>